<evidence type="ECO:0000313" key="1">
    <source>
        <dbReference type="EMBL" id="KKS43747.1"/>
    </source>
</evidence>
<dbReference type="AlphaFoldDB" id="A0A0G0Z4W1"/>
<dbReference type="Proteomes" id="UP000034875">
    <property type="component" value="Unassembled WGS sequence"/>
</dbReference>
<organism evidence="1 2">
    <name type="scientific">candidate division CPR1 bacterium GW2011_GWA2_42_17</name>
    <dbReference type="NCBI Taxonomy" id="1618341"/>
    <lineage>
        <taxon>Bacteria</taxon>
        <taxon>candidate division CPR1</taxon>
    </lineage>
</organism>
<comment type="caution">
    <text evidence="1">The sequence shown here is derived from an EMBL/GenBank/DDBJ whole genome shotgun (WGS) entry which is preliminary data.</text>
</comment>
<reference evidence="1 2" key="1">
    <citation type="journal article" date="2015" name="Nature">
        <title>rRNA introns, odd ribosomes, and small enigmatic genomes across a large radiation of phyla.</title>
        <authorList>
            <person name="Brown C.T."/>
            <person name="Hug L.A."/>
            <person name="Thomas B.C."/>
            <person name="Sharon I."/>
            <person name="Castelle C.J."/>
            <person name="Singh A."/>
            <person name="Wilkins M.J."/>
            <person name="Williams K.H."/>
            <person name="Banfield J.F."/>
        </authorList>
    </citation>
    <scope>NUCLEOTIDE SEQUENCE [LARGE SCALE GENOMIC DNA]</scope>
</reference>
<dbReference type="EMBL" id="LCCZ01000022">
    <property type="protein sequence ID" value="KKS43747.1"/>
    <property type="molecule type" value="Genomic_DNA"/>
</dbReference>
<sequence length="83" mass="9332">MIKKVSKEVENILKPYNEDIKRHMTALSEDFQGRVKVVAEQFGGLNEKIDKVQDTIDSHTEMIGTLLVGMTTVKGDVKSIKNL</sequence>
<proteinExistence type="predicted"/>
<protein>
    <submittedName>
        <fullName evidence="1">Uncharacterized protein</fullName>
    </submittedName>
</protein>
<gene>
    <name evidence="1" type="ORF">UV05_C0022G0010</name>
</gene>
<accession>A0A0G0Z4W1</accession>
<name>A0A0G0Z4W1_9BACT</name>
<evidence type="ECO:0000313" key="2">
    <source>
        <dbReference type="Proteomes" id="UP000034875"/>
    </source>
</evidence>